<reference evidence="2" key="1">
    <citation type="journal article" date="2014" name="Int. J. Syst. Evol. Microbiol.">
        <title>Complete genome sequence of Corynebacterium casei LMG S-19264T (=DSM 44701T), isolated from a smear-ripened cheese.</title>
        <authorList>
            <consortium name="US DOE Joint Genome Institute (JGI-PGF)"/>
            <person name="Walter F."/>
            <person name="Albersmeier A."/>
            <person name="Kalinowski J."/>
            <person name="Ruckert C."/>
        </authorList>
    </citation>
    <scope>NUCLEOTIDE SEQUENCE</scope>
    <source>
        <strain evidence="2">CGMCC 1.12997</strain>
    </source>
</reference>
<proteinExistence type="predicted"/>
<keyword evidence="3" id="KW-1185">Reference proteome</keyword>
<protein>
    <submittedName>
        <fullName evidence="2">Uncharacterized protein</fullName>
    </submittedName>
</protein>
<reference evidence="2" key="2">
    <citation type="submission" date="2020-09" db="EMBL/GenBank/DDBJ databases">
        <authorList>
            <person name="Sun Q."/>
            <person name="Zhou Y."/>
        </authorList>
    </citation>
    <scope>NUCLEOTIDE SEQUENCE</scope>
    <source>
        <strain evidence="2">CGMCC 1.12997</strain>
    </source>
</reference>
<evidence type="ECO:0000313" key="3">
    <source>
        <dbReference type="Proteomes" id="UP000647241"/>
    </source>
</evidence>
<accession>A0A917HRX1</accession>
<comment type="caution">
    <text evidence="2">The sequence shown here is derived from an EMBL/GenBank/DDBJ whole genome shotgun (WGS) entry which is preliminary data.</text>
</comment>
<dbReference type="AlphaFoldDB" id="A0A917HRX1"/>
<dbReference type="RefSeq" id="WP_188555482.1">
    <property type="nucleotide sequence ID" value="NZ_BMGT01000004.1"/>
</dbReference>
<name>A0A917HRX1_9BACT</name>
<evidence type="ECO:0000313" key="2">
    <source>
        <dbReference type="EMBL" id="GGG87497.1"/>
    </source>
</evidence>
<dbReference type="Proteomes" id="UP000647241">
    <property type="component" value="Unassembled WGS sequence"/>
</dbReference>
<feature type="region of interest" description="Disordered" evidence="1">
    <location>
        <begin position="229"/>
        <end position="277"/>
    </location>
</feature>
<gene>
    <name evidence="2" type="ORF">GCM10011585_34490</name>
</gene>
<organism evidence="2 3">
    <name type="scientific">Edaphobacter dinghuensis</name>
    <dbReference type="NCBI Taxonomy" id="1560005"/>
    <lineage>
        <taxon>Bacteria</taxon>
        <taxon>Pseudomonadati</taxon>
        <taxon>Acidobacteriota</taxon>
        <taxon>Terriglobia</taxon>
        <taxon>Terriglobales</taxon>
        <taxon>Acidobacteriaceae</taxon>
        <taxon>Edaphobacter</taxon>
    </lineage>
</organism>
<dbReference type="EMBL" id="BMGT01000004">
    <property type="protein sequence ID" value="GGG87497.1"/>
    <property type="molecule type" value="Genomic_DNA"/>
</dbReference>
<sequence length="277" mass="30936">MPKTKKIVKTIESYFYKRRAHTAGILSGPKRETWFSAECFAALAERKISKEGPLTYWGELSHGTIAKALNAKLGKGRPSKIPDMAAILPADRELAVGTIVENKLIRADEKPESILKGLRTQMVNAERCWPGTSIVGLIFIAGVTHAKEPKYNKVLKEVVAAVEGVFAGVQNFRWINHDKVHRIFDETYTEFAYPAMHFSLALCAIELSSALLPLDDAVCVTRKEKQTAPSVLRSLRTRPETPKPHRSPKWNSPSMPFAGNYIESQDSLRHSKRKTAP</sequence>
<evidence type="ECO:0000256" key="1">
    <source>
        <dbReference type="SAM" id="MobiDB-lite"/>
    </source>
</evidence>